<dbReference type="EMBL" id="RCOR01000050">
    <property type="protein sequence ID" value="RSN67059.1"/>
    <property type="molecule type" value="Genomic_DNA"/>
</dbReference>
<dbReference type="AlphaFoldDB" id="A0A429FZW3"/>
<evidence type="ECO:0000259" key="4">
    <source>
        <dbReference type="PROSITE" id="PS50893"/>
    </source>
</evidence>
<dbReference type="Proteomes" id="UP000278149">
    <property type="component" value="Unassembled WGS sequence"/>
</dbReference>
<comment type="caution">
    <text evidence="5">The sequence shown here is derived from an EMBL/GenBank/DDBJ whole genome shotgun (WGS) entry which is preliminary data.</text>
</comment>
<sequence>MVAIEVEGLEKRYVTYLRRGLRRERSVIHALRGISFSVMKGEVFGLLGPNGAGKTTTVKILSTLLLPDSGKAFLLGYDVVREPEEVRKRIGVSLSVERGFFWKLTGRENLIYFGMLYGLDGNELRERVDYLLKLVGLDELNSSDKLYEEYSTGMKARLSIARALLIDPDVLILDEPTLGLDPASSRMIRELLIRLAHDEGKTVLITTHNMFEAEIVCDRVAIINDGRIIAIDTIDNLKGIVGGDLSIELSILPSARISLDNLRPHFSDLNAELTLDGDDIKLKVLTKPSERDEVTQELLLRLQKLGCSVKRVEVREPNLEDVFIELTRGRS</sequence>
<reference evidence="5 6" key="1">
    <citation type="submission" date="2018-10" db="EMBL/GenBank/DDBJ databases">
        <title>Co-occurring genomic capacity for anaerobic methane metabolism and dissimilatory sulfite reduction discovered in the Korarchaeota.</title>
        <authorList>
            <person name="Mckay L.J."/>
            <person name="Dlakic M."/>
            <person name="Fields M.W."/>
            <person name="Delmont T.O."/>
            <person name="Eren A.M."/>
            <person name="Jay Z.J."/>
            <person name="Klingelsmith K.B."/>
            <person name="Rusch D.B."/>
            <person name="Inskeep W.P."/>
        </authorList>
    </citation>
    <scope>NUCLEOTIDE SEQUENCE [LARGE SCALE GENOMIC DNA]</scope>
    <source>
        <strain evidence="5 6">WS</strain>
    </source>
</reference>
<dbReference type="InterPro" id="IPR027417">
    <property type="entry name" value="P-loop_NTPase"/>
</dbReference>
<keyword evidence="3 5" id="KW-0067">ATP-binding</keyword>
<dbReference type="InterPro" id="IPR050763">
    <property type="entry name" value="ABC_transporter_ATP-binding"/>
</dbReference>
<dbReference type="InterPro" id="IPR003593">
    <property type="entry name" value="AAA+_ATPase"/>
</dbReference>
<feature type="domain" description="ABC transporter" evidence="4">
    <location>
        <begin position="4"/>
        <end position="250"/>
    </location>
</feature>
<dbReference type="Gene3D" id="3.40.50.300">
    <property type="entry name" value="P-loop containing nucleotide triphosphate hydrolases"/>
    <property type="match status" value="1"/>
</dbReference>
<dbReference type="Pfam" id="PF00005">
    <property type="entry name" value="ABC_tran"/>
    <property type="match status" value="1"/>
</dbReference>
<accession>A0A429FZW3</accession>
<dbReference type="PANTHER" id="PTHR42711">
    <property type="entry name" value="ABC TRANSPORTER ATP-BINDING PROTEIN"/>
    <property type="match status" value="1"/>
</dbReference>
<dbReference type="RefSeq" id="WP_125743013.1">
    <property type="nucleotide sequence ID" value="NZ_RCOR01000050.1"/>
</dbReference>
<dbReference type="SUPFAM" id="SSF52540">
    <property type="entry name" value="P-loop containing nucleoside triphosphate hydrolases"/>
    <property type="match status" value="1"/>
</dbReference>
<dbReference type="InterPro" id="IPR003439">
    <property type="entry name" value="ABC_transporter-like_ATP-bd"/>
</dbReference>
<name>A0A429FZW3_9CREN</name>
<organism evidence="5 6">
    <name type="scientific">Candidatus Korarchaeum cryptofilum</name>
    <dbReference type="NCBI Taxonomy" id="498846"/>
    <lineage>
        <taxon>Archaea</taxon>
        <taxon>Thermoproteota</taxon>
        <taxon>Candidatus Korarchaeia</taxon>
        <taxon>Candidatus Korarchaeales</taxon>
        <taxon>Candidatus Korarchaeaceae</taxon>
        <taxon>Candidatus Korarchaeum</taxon>
    </lineage>
</organism>
<protein>
    <submittedName>
        <fullName evidence="5">ABC transporter ATP-binding protein</fullName>
    </submittedName>
</protein>
<dbReference type="PANTHER" id="PTHR42711:SF18">
    <property type="entry name" value="ABC TRANSPORTER, ATP-BINDING PROTEIN"/>
    <property type="match status" value="1"/>
</dbReference>
<keyword evidence="2" id="KW-0547">Nucleotide-binding</keyword>
<dbReference type="PROSITE" id="PS50893">
    <property type="entry name" value="ABC_TRANSPORTER_2"/>
    <property type="match status" value="1"/>
</dbReference>
<evidence type="ECO:0000256" key="2">
    <source>
        <dbReference type="ARBA" id="ARBA00022741"/>
    </source>
</evidence>
<evidence type="ECO:0000256" key="3">
    <source>
        <dbReference type="ARBA" id="ARBA00022840"/>
    </source>
</evidence>
<evidence type="ECO:0000313" key="5">
    <source>
        <dbReference type="EMBL" id="RSN67059.1"/>
    </source>
</evidence>
<evidence type="ECO:0000313" key="6">
    <source>
        <dbReference type="Proteomes" id="UP000278149"/>
    </source>
</evidence>
<dbReference type="GO" id="GO:0005524">
    <property type="term" value="F:ATP binding"/>
    <property type="evidence" value="ECO:0007669"/>
    <property type="project" value="UniProtKB-KW"/>
</dbReference>
<keyword evidence="1" id="KW-0813">Transport</keyword>
<evidence type="ECO:0000256" key="1">
    <source>
        <dbReference type="ARBA" id="ARBA00022448"/>
    </source>
</evidence>
<proteinExistence type="predicted"/>
<dbReference type="GO" id="GO:0016887">
    <property type="term" value="F:ATP hydrolysis activity"/>
    <property type="evidence" value="ECO:0007669"/>
    <property type="project" value="InterPro"/>
</dbReference>
<gene>
    <name evidence="5" type="ORF">D9Q81_09280</name>
</gene>
<dbReference type="SMART" id="SM00382">
    <property type="entry name" value="AAA"/>
    <property type="match status" value="1"/>
</dbReference>